<dbReference type="SUPFAM" id="SSF54862">
    <property type="entry name" value="4Fe-4S ferredoxins"/>
    <property type="match status" value="1"/>
</dbReference>
<feature type="transmembrane region" description="Helical" evidence="7">
    <location>
        <begin position="130"/>
        <end position="148"/>
    </location>
</feature>
<keyword evidence="7" id="KW-0472">Membrane</keyword>
<keyword evidence="1" id="KW-0813">Transport</keyword>
<dbReference type="OrthoDB" id="23833at2157"/>
<name>A0A1D3L200_9EURY</name>
<gene>
    <name evidence="9" type="ORF">MCBB_1146</name>
</gene>
<dbReference type="EMBL" id="LT607756">
    <property type="protein sequence ID" value="SCG85704.1"/>
    <property type="molecule type" value="Genomic_DNA"/>
</dbReference>
<dbReference type="PROSITE" id="PS51379">
    <property type="entry name" value="4FE4S_FER_2"/>
    <property type="match status" value="1"/>
</dbReference>
<dbReference type="GO" id="GO:0046872">
    <property type="term" value="F:metal ion binding"/>
    <property type="evidence" value="ECO:0007669"/>
    <property type="project" value="UniProtKB-KW"/>
</dbReference>
<dbReference type="GeneID" id="30411991"/>
<protein>
    <submittedName>
        <fullName evidence="9">4Fe-4S ferredoxin iron-sulfur binding domain-containing protein</fullName>
    </submittedName>
</protein>
<dbReference type="KEGG" id="mcub:MCBB_1146"/>
<dbReference type="AlphaFoldDB" id="A0A1D3L200"/>
<evidence type="ECO:0000256" key="7">
    <source>
        <dbReference type="SAM" id="Phobius"/>
    </source>
</evidence>
<proteinExistence type="predicted"/>
<evidence type="ECO:0000313" key="10">
    <source>
        <dbReference type="Proteomes" id="UP000094707"/>
    </source>
</evidence>
<reference evidence="9 10" key="1">
    <citation type="submission" date="2016-08" db="EMBL/GenBank/DDBJ databases">
        <authorList>
            <person name="Seilhamer J.J."/>
        </authorList>
    </citation>
    <scope>NUCLEOTIDE SEQUENCE [LARGE SCALE GENOMIC DNA]</scope>
    <source>
        <strain evidence="9">Buetzberg</strain>
    </source>
</reference>
<keyword evidence="4" id="KW-0249">Electron transport</keyword>
<evidence type="ECO:0000259" key="8">
    <source>
        <dbReference type="PROSITE" id="PS51379"/>
    </source>
</evidence>
<keyword evidence="5" id="KW-0408">Iron</keyword>
<evidence type="ECO:0000256" key="4">
    <source>
        <dbReference type="ARBA" id="ARBA00022982"/>
    </source>
</evidence>
<feature type="domain" description="4Fe-4S ferredoxin-type" evidence="8">
    <location>
        <begin position="207"/>
        <end position="236"/>
    </location>
</feature>
<keyword evidence="6" id="KW-0411">Iron-sulfur</keyword>
<dbReference type="GO" id="GO:0016491">
    <property type="term" value="F:oxidoreductase activity"/>
    <property type="evidence" value="ECO:0007669"/>
    <property type="project" value="UniProtKB-ARBA"/>
</dbReference>
<sequence length="239" mass="26528">MKNGKIRTRTYILISLMLLLPLLAALYSPFLMVEGVKSGIITLSFLVFAVWLILSLFMGRSVSCGYTCPYGALQEILGGYTNKKPRSQRANKIRYPFAVLFIIIVSYSILKIGGLKGFDLLAPNGNPKLVILIPLFILTTGILSIIFGSRAFCKYICPQGVFLTIGTELGRKIKIPSLLLETNHNCSNCELCNKSCPMGLDVNYMVKNDTMDDLNCILCGECIKNCPKNVINYSFNIKD</sequence>
<dbReference type="Proteomes" id="UP000094707">
    <property type="component" value="Chromosome I"/>
</dbReference>
<dbReference type="Gene3D" id="3.30.70.20">
    <property type="match status" value="1"/>
</dbReference>
<organism evidence="9 10">
    <name type="scientific">Methanobacterium congolense</name>
    <dbReference type="NCBI Taxonomy" id="118062"/>
    <lineage>
        <taxon>Archaea</taxon>
        <taxon>Methanobacteriati</taxon>
        <taxon>Methanobacteriota</taxon>
        <taxon>Methanomada group</taxon>
        <taxon>Methanobacteria</taxon>
        <taxon>Methanobacteriales</taxon>
        <taxon>Methanobacteriaceae</taxon>
        <taxon>Methanobacterium</taxon>
    </lineage>
</organism>
<evidence type="ECO:0000256" key="6">
    <source>
        <dbReference type="ARBA" id="ARBA00023014"/>
    </source>
</evidence>
<evidence type="ECO:0000256" key="3">
    <source>
        <dbReference type="ARBA" id="ARBA00022723"/>
    </source>
</evidence>
<feature type="transmembrane region" description="Helical" evidence="7">
    <location>
        <begin position="38"/>
        <end position="57"/>
    </location>
</feature>
<keyword evidence="7" id="KW-1133">Transmembrane helix</keyword>
<accession>A0A1D3L200</accession>
<dbReference type="GO" id="GO:0051539">
    <property type="term" value="F:4 iron, 4 sulfur cluster binding"/>
    <property type="evidence" value="ECO:0007669"/>
    <property type="project" value="UniProtKB-KW"/>
</dbReference>
<feature type="transmembrane region" description="Helical" evidence="7">
    <location>
        <begin position="12"/>
        <end position="32"/>
    </location>
</feature>
<dbReference type="GO" id="GO:0005886">
    <property type="term" value="C:plasma membrane"/>
    <property type="evidence" value="ECO:0007669"/>
    <property type="project" value="TreeGrafter"/>
</dbReference>
<evidence type="ECO:0000256" key="2">
    <source>
        <dbReference type="ARBA" id="ARBA00022485"/>
    </source>
</evidence>
<dbReference type="PROSITE" id="PS00198">
    <property type="entry name" value="4FE4S_FER_1"/>
    <property type="match status" value="1"/>
</dbReference>
<dbReference type="Pfam" id="PF13187">
    <property type="entry name" value="Fer4_9"/>
    <property type="match status" value="1"/>
</dbReference>
<dbReference type="Pfam" id="PF12801">
    <property type="entry name" value="Fer4_5"/>
    <property type="match status" value="2"/>
</dbReference>
<keyword evidence="10" id="KW-1185">Reference proteome</keyword>
<dbReference type="PANTHER" id="PTHR30176:SF3">
    <property type="entry name" value="FERREDOXIN-TYPE PROTEIN NAPH"/>
    <property type="match status" value="1"/>
</dbReference>
<keyword evidence="3" id="KW-0479">Metal-binding</keyword>
<dbReference type="PANTHER" id="PTHR30176">
    <property type="entry name" value="FERREDOXIN-TYPE PROTEIN NAPH"/>
    <property type="match status" value="1"/>
</dbReference>
<dbReference type="InterPro" id="IPR017896">
    <property type="entry name" value="4Fe4S_Fe-S-bd"/>
</dbReference>
<evidence type="ECO:0000256" key="1">
    <source>
        <dbReference type="ARBA" id="ARBA00022448"/>
    </source>
</evidence>
<dbReference type="InterPro" id="IPR051684">
    <property type="entry name" value="Electron_Trans/Redox"/>
</dbReference>
<keyword evidence="2" id="KW-0004">4Fe-4S</keyword>
<evidence type="ECO:0000256" key="5">
    <source>
        <dbReference type="ARBA" id="ARBA00023004"/>
    </source>
</evidence>
<dbReference type="STRING" id="118062.MCBB_1146"/>
<dbReference type="PATRIC" id="fig|129848.4.peg.1155"/>
<feature type="transmembrane region" description="Helical" evidence="7">
    <location>
        <begin position="93"/>
        <end position="110"/>
    </location>
</feature>
<dbReference type="RefSeq" id="WP_071906835.1">
    <property type="nucleotide sequence ID" value="NZ_LT607756.1"/>
</dbReference>
<evidence type="ECO:0000313" key="9">
    <source>
        <dbReference type="EMBL" id="SCG85704.1"/>
    </source>
</evidence>
<keyword evidence="7" id="KW-0812">Transmembrane</keyword>
<dbReference type="InterPro" id="IPR017900">
    <property type="entry name" value="4Fe4S_Fe_S_CS"/>
</dbReference>